<keyword evidence="2" id="KW-0472">Membrane</keyword>
<gene>
    <name evidence="3" type="ORF">BDK92_4979</name>
</gene>
<protein>
    <recommendedName>
        <fullName evidence="5">Dolichyl-phosphate-mannose-protein mannosyltransferase</fullName>
    </recommendedName>
</protein>
<reference evidence="3 4" key="1">
    <citation type="submission" date="2018-10" db="EMBL/GenBank/DDBJ databases">
        <title>Sequencing the genomes of 1000 actinobacteria strains.</title>
        <authorList>
            <person name="Klenk H.-P."/>
        </authorList>
    </citation>
    <scope>NUCLEOTIDE SEQUENCE [LARGE SCALE GENOMIC DNA]</scope>
    <source>
        <strain evidence="3 4">DSM 45175</strain>
    </source>
</reference>
<name>A0A495JP32_9ACTN</name>
<evidence type="ECO:0000256" key="1">
    <source>
        <dbReference type="SAM" id="MobiDB-lite"/>
    </source>
</evidence>
<accession>A0A495JP32</accession>
<feature type="region of interest" description="Disordered" evidence="1">
    <location>
        <begin position="1"/>
        <end position="20"/>
    </location>
</feature>
<feature type="compositionally biased region" description="Low complexity" evidence="1">
    <location>
        <begin position="496"/>
        <end position="505"/>
    </location>
</feature>
<evidence type="ECO:0008006" key="5">
    <source>
        <dbReference type="Google" id="ProtNLM"/>
    </source>
</evidence>
<dbReference type="Proteomes" id="UP000277671">
    <property type="component" value="Unassembled WGS sequence"/>
</dbReference>
<feature type="transmembrane region" description="Helical" evidence="2">
    <location>
        <begin position="464"/>
        <end position="482"/>
    </location>
</feature>
<keyword evidence="2" id="KW-1133">Transmembrane helix</keyword>
<sequence length="528" mass="56744">MDDDAPVETGPGSPAEPSVTGWRRLARPTRLPVLALVTYAVTQLVLLFWWVAFYPGLFSPDSLNYMWQSTTGNWNTHHPVTYTALVWLSLQLTNGVGALTLLQTVALAAGLAYAVTGLRRLGGPGWLWTAAAAILVALPPVGSFTLAVWKDVPFVICHVFLFGTVARLVALRRRTAGPDRPALPRGLFVALMVELTLLCLFRQNGFIVTAVLIVICVLVLRGMALRMIVAGVTAVTVALLTNWLLLPALGVRNTGSLVALETLFGDIAVGYADDPAAFPAADTAVMAQVAPLSHWRTSADCYSVDPTVWHPDFNRTIAAEHKSELVSIWVRLVQRSPGTVLGARFCRSSIAWQPASTGNVARNPNPWSVRTYVQRDPLFQASPARHAAYSAPLSQRAGDLAVQLNARTVTPEWLWWRGASWAYLAYLVVGLVAWRRRDRTVLALAGLTAGNQLSVLAINNMQGARYMFVPYVLGVVLLPLLLTARRPATPAPATPAPADAGDTTVESTTPDHPTGSGSPASTGSGQVG</sequence>
<comment type="caution">
    <text evidence="3">The sequence shown here is derived from an EMBL/GenBank/DDBJ whole genome shotgun (WGS) entry which is preliminary data.</text>
</comment>
<feature type="transmembrane region" description="Helical" evidence="2">
    <location>
        <begin position="227"/>
        <end position="246"/>
    </location>
</feature>
<feature type="transmembrane region" description="Helical" evidence="2">
    <location>
        <begin position="204"/>
        <end position="220"/>
    </location>
</feature>
<dbReference type="EMBL" id="RBKT01000001">
    <property type="protein sequence ID" value="RKR90601.1"/>
    <property type="molecule type" value="Genomic_DNA"/>
</dbReference>
<dbReference type="AlphaFoldDB" id="A0A495JP32"/>
<feature type="compositionally biased region" description="Low complexity" evidence="1">
    <location>
        <begin position="513"/>
        <end position="528"/>
    </location>
</feature>
<proteinExistence type="predicted"/>
<feature type="region of interest" description="Disordered" evidence="1">
    <location>
        <begin position="489"/>
        <end position="528"/>
    </location>
</feature>
<dbReference type="OrthoDB" id="3874247at2"/>
<feature type="transmembrane region" description="Helical" evidence="2">
    <location>
        <begin position="95"/>
        <end position="114"/>
    </location>
</feature>
<evidence type="ECO:0000313" key="3">
    <source>
        <dbReference type="EMBL" id="RKR90601.1"/>
    </source>
</evidence>
<organism evidence="3 4">
    <name type="scientific">Micromonospora pisi</name>
    <dbReference type="NCBI Taxonomy" id="589240"/>
    <lineage>
        <taxon>Bacteria</taxon>
        <taxon>Bacillati</taxon>
        <taxon>Actinomycetota</taxon>
        <taxon>Actinomycetes</taxon>
        <taxon>Micromonosporales</taxon>
        <taxon>Micromonosporaceae</taxon>
        <taxon>Micromonospora</taxon>
    </lineage>
</organism>
<keyword evidence="2" id="KW-0812">Transmembrane</keyword>
<evidence type="ECO:0000256" key="2">
    <source>
        <dbReference type="SAM" id="Phobius"/>
    </source>
</evidence>
<feature type="transmembrane region" description="Helical" evidence="2">
    <location>
        <begin position="152"/>
        <end position="170"/>
    </location>
</feature>
<feature type="transmembrane region" description="Helical" evidence="2">
    <location>
        <begin position="414"/>
        <end position="434"/>
    </location>
</feature>
<keyword evidence="4" id="KW-1185">Reference proteome</keyword>
<evidence type="ECO:0000313" key="4">
    <source>
        <dbReference type="Proteomes" id="UP000277671"/>
    </source>
</evidence>
<feature type="transmembrane region" description="Helical" evidence="2">
    <location>
        <begin position="126"/>
        <end position="146"/>
    </location>
</feature>
<feature type="transmembrane region" description="Helical" evidence="2">
    <location>
        <begin position="33"/>
        <end position="57"/>
    </location>
</feature>
<dbReference type="RefSeq" id="WP_121158851.1">
    <property type="nucleotide sequence ID" value="NZ_RBKT01000001.1"/>
</dbReference>